<proteinExistence type="predicted"/>
<dbReference type="PANTHER" id="PTHR31881:SF11">
    <property type="entry name" value="PROTEIN, PUTATIVE-RELATED"/>
    <property type="match status" value="1"/>
</dbReference>
<evidence type="ECO:0000313" key="2">
    <source>
        <dbReference type="EMBL" id="KAG6744390.1"/>
    </source>
</evidence>
<keyword evidence="1" id="KW-0812">Transmembrane</keyword>
<accession>A0A8X7Y6E9</accession>
<feature type="transmembrane region" description="Helical" evidence="1">
    <location>
        <begin position="145"/>
        <end position="168"/>
    </location>
</feature>
<feature type="transmembrane region" description="Helical" evidence="1">
    <location>
        <begin position="214"/>
        <end position="232"/>
    </location>
</feature>
<keyword evidence="1" id="KW-0472">Membrane</keyword>
<comment type="caution">
    <text evidence="2">The sequence shown here is derived from an EMBL/GenBank/DDBJ whole genome shotgun (WGS) entry which is preliminary data.</text>
</comment>
<feature type="transmembrane region" description="Helical" evidence="1">
    <location>
        <begin position="95"/>
        <end position="112"/>
    </location>
</feature>
<protein>
    <recommendedName>
        <fullName evidence="4">DUF599 domain-containing protein</fullName>
    </recommendedName>
</protein>
<dbReference type="InterPro" id="IPR006747">
    <property type="entry name" value="DUF599"/>
</dbReference>
<dbReference type="PANTHER" id="PTHR31881">
    <property type="match status" value="1"/>
</dbReference>
<keyword evidence="1" id="KW-1133">Transmembrane helix</keyword>
<dbReference type="Proteomes" id="UP000886885">
    <property type="component" value="Chromosome 16D"/>
</dbReference>
<evidence type="ECO:0008006" key="4">
    <source>
        <dbReference type="Google" id="ProtNLM"/>
    </source>
</evidence>
<dbReference type="EMBL" id="JAAWWB010000032">
    <property type="protein sequence ID" value="KAG6744390.1"/>
    <property type="molecule type" value="Genomic_DNA"/>
</dbReference>
<dbReference type="AlphaFoldDB" id="A0A8X7Y6E9"/>
<gene>
    <name evidence="2" type="ORF">POTOM_053110</name>
</gene>
<organism evidence="2 3">
    <name type="scientific">Populus tomentosa</name>
    <name type="common">Chinese white poplar</name>
    <dbReference type="NCBI Taxonomy" id="118781"/>
    <lineage>
        <taxon>Eukaryota</taxon>
        <taxon>Viridiplantae</taxon>
        <taxon>Streptophyta</taxon>
        <taxon>Embryophyta</taxon>
        <taxon>Tracheophyta</taxon>
        <taxon>Spermatophyta</taxon>
        <taxon>Magnoliopsida</taxon>
        <taxon>eudicotyledons</taxon>
        <taxon>Gunneridae</taxon>
        <taxon>Pentapetalae</taxon>
        <taxon>rosids</taxon>
        <taxon>fabids</taxon>
        <taxon>Malpighiales</taxon>
        <taxon>Salicaceae</taxon>
        <taxon>Saliceae</taxon>
        <taxon>Populus</taxon>
    </lineage>
</organism>
<name>A0A8X7Y6E9_POPTO</name>
<reference evidence="2" key="1">
    <citation type="journal article" date="2020" name="bioRxiv">
        <title>Hybrid origin of Populus tomentosa Carr. identified through genome sequencing and phylogenomic analysis.</title>
        <authorList>
            <person name="An X."/>
            <person name="Gao K."/>
            <person name="Chen Z."/>
            <person name="Li J."/>
            <person name="Yang X."/>
            <person name="Yang X."/>
            <person name="Zhou J."/>
            <person name="Guo T."/>
            <person name="Zhao T."/>
            <person name="Huang S."/>
            <person name="Miao D."/>
            <person name="Khan W.U."/>
            <person name="Rao P."/>
            <person name="Ye M."/>
            <person name="Lei B."/>
            <person name="Liao W."/>
            <person name="Wang J."/>
            <person name="Ji L."/>
            <person name="Li Y."/>
            <person name="Guo B."/>
            <person name="Mustafa N.S."/>
            <person name="Li S."/>
            <person name="Yun Q."/>
            <person name="Keller S.R."/>
            <person name="Mao J."/>
            <person name="Zhang R."/>
            <person name="Strauss S.H."/>
        </authorList>
    </citation>
    <scope>NUCLEOTIDE SEQUENCE</scope>
    <source>
        <strain evidence="2">GM15</strain>
        <tissue evidence="2">Leaf</tissue>
    </source>
</reference>
<sequence length="247" mass="26974">MQASSFGFKTRPPECLGRKMGAIDYLDTILAPLSLFLMVGYHAYLWHCFKNKPSQITEGIEALKRKTWFAQLKEGDNKTGMLAVQSLRNAQMTTILTAAIAIIINLALAALTNNNYKASHLLSGSAFFGSQSGKLYVLKFGSASLSLLVSFLCSSMGLAFLIDANFLINAASREFSPSPTYTQTVFERGFMLALMGNRILCITFPLLVWMFGPVPVALSSVALVWVLHGLDFPGKSICSEMPPALNI</sequence>
<dbReference type="Pfam" id="PF04654">
    <property type="entry name" value="DUF599"/>
    <property type="match status" value="1"/>
</dbReference>
<keyword evidence="3" id="KW-1185">Reference proteome</keyword>
<dbReference type="OrthoDB" id="761598at2759"/>
<evidence type="ECO:0000313" key="3">
    <source>
        <dbReference type="Proteomes" id="UP000886885"/>
    </source>
</evidence>
<evidence type="ECO:0000256" key="1">
    <source>
        <dbReference type="SAM" id="Phobius"/>
    </source>
</evidence>
<feature type="transmembrane region" description="Helical" evidence="1">
    <location>
        <begin position="29"/>
        <end position="46"/>
    </location>
</feature>